<dbReference type="AlphaFoldDB" id="A0A2G9C9L6"/>
<protein>
    <submittedName>
        <fullName evidence="6">Formimidoylglutamate deiminase</fullName>
    </submittedName>
</protein>
<keyword evidence="2" id="KW-0479">Metal-binding</keyword>
<comment type="cofactor">
    <cofactor evidence="1">
        <name>Zn(2+)</name>
        <dbReference type="ChEBI" id="CHEBI:29105"/>
    </cofactor>
</comment>
<dbReference type="EMBL" id="PEOG01000025">
    <property type="protein sequence ID" value="PIM53141.1"/>
    <property type="molecule type" value="Genomic_DNA"/>
</dbReference>
<dbReference type="SUPFAM" id="SSF51556">
    <property type="entry name" value="Metallo-dependent hydrolases"/>
    <property type="match status" value="1"/>
</dbReference>
<evidence type="ECO:0000259" key="5">
    <source>
        <dbReference type="Pfam" id="PF01979"/>
    </source>
</evidence>
<reference evidence="6 7" key="1">
    <citation type="submission" date="2017-11" db="EMBL/GenBank/DDBJ databases">
        <title>Draft genome sequence of Mitsuaria sp. HWN-4.</title>
        <authorList>
            <person name="Gundlapally S.R."/>
        </authorList>
    </citation>
    <scope>NUCLEOTIDE SEQUENCE [LARGE SCALE GENOMIC DNA]</scope>
    <source>
        <strain evidence="6 7">HWN-4</strain>
    </source>
</reference>
<dbReference type="OrthoDB" id="9796020at2"/>
<dbReference type="InterPro" id="IPR010252">
    <property type="entry name" value="HutF"/>
</dbReference>
<organism evidence="6 7">
    <name type="scientific">Roseateles chitinivorans</name>
    <dbReference type="NCBI Taxonomy" id="2917965"/>
    <lineage>
        <taxon>Bacteria</taxon>
        <taxon>Pseudomonadati</taxon>
        <taxon>Pseudomonadota</taxon>
        <taxon>Betaproteobacteria</taxon>
        <taxon>Burkholderiales</taxon>
        <taxon>Sphaerotilaceae</taxon>
        <taxon>Roseateles</taxon>
    </lineage>
</organism>
<keyword evidence="4" id="KW-0862">Zinc</keyword>
<gene>
    <name evidence="6" type="primary">hutF</name>
    <name evidence="6" type="ORF">CS062_11120</name>
</gene>
<dbReference type="Proteomes" id="UP000231501">
    <property type="component" value="Unassembled WGS sequence"/>
</dbReference>
<evidence type="ECO:0000313" key="6">
    <source>
        <dbReference type="EMBL" id="PIM53141.1"/>
    </source>
</evidence>
<dbReference type="RefSeq" id="WP_099861718.1">
    <property type="nucleotide sequence ID" value="NZ_PEOG01000025.1"/>
</dbReference>
<evidence type="ECO:0000256" key="2">
    <source>
        <dbReference type="ARBA" id="ARBA00022723"/>
    </source>
</evidence>
<dbReference type="InterPro" id="IPR032466">
    <property type="entry name" value="Metal_Hydrolase"/>
</dbReference>
<keyword evidence="3" id="KW-0378">Hydrolase</keyword>
<dbReference type="InterPro" id="IPR006680">
    <property type="entry name" value="Amidohydro-rel"/>
</dbReference>
<dbReference type="NCBIfam" id="TIGR02022">
    <property type="entry name" value="hutF"/>
    <property type="match status" value="1"/>
</dbReference>
<dbReference type="NCBIfam" id="NF006681">
    <property type="entry name" value="PRK09229.1-2"/>
    <property type="match status" value="1"/>
</dbReference>
<evidence type="ECO:0000256" key="3">
    <source>
        <dbReference type="ARBA" id="ARBA00022801"/>
    </source>
</evidence>
<dbReference type="PANTHER" id="PTHR11271:SF48">
    <property type="entry name" value="AMIDOHYDROLASE-RELATED DOMAIN-CONTAINING PROTEIN"/>
    <property type="match status" value="1"/>
</dbReference>
<proteinExistence type="predicted"/>
<comment type="caution">
    <text evidence="6">The sequence shown here is derived from an EMBL/GenBank/DDBJ whole genome shotgun (WGS) entry which is preliminary data.</text>
</comment>
<dbReference type="InterPro" id="IPR011059">
    <property type="entry name" value="Metal-dep_hydrolase_composite"/>
</dbReference>
<dbReference type="Gene3D" id="2.30.40.10">
    <property type="entry name" value="Urease, subunit C, domain 1"/>
    <property type="match status" value="1"/>
</dbReference>
<accession>A0A2G9C9L6</accession>
<feature type="domain" description="Amidohydrolase-related" evidence="5">
    <location>
        <begin position="62"/>
        <end position="439"/>
    </location>
</feature>
<evidence type="ECO:0000256" key="1">
    <source>
        <dbReference type="ARBA" id="ARBA00001947"/>
    </source>
</evidence>
<dbReference type="PANTHER" id="PTHR11271">
    <property type="entry name" value="GUANINE DEAMINASE"/>
    <property type="match status" value="1"/>
</dbReference>
<keyword evidence="7" id="KW-1185">Reference proteome</keyword>
<dbReference type="Pfam" id="PF01979">
    <property type="entry name" value="Amidohydro_1"/>
    <property type="match status" value="1"/>
</dbReference>
<dbReference type="GO" id="GO:0046872">
    <property type="term" value="F:metal ion binding"/>
    <property type="evidence" value="ECO:0007669"/>
    <property type="project" value="UniProtKB-KW"/>
</dbReference>
<sequence>MSAASAASAAPATPTAFHAPLAWLDGRWQADVLMRVGTDGHWAALSAGQPAPADAVRLGGPVLPTLVDAHSHAFQRAFAGLAEQRDSDSDDFWSWRDRMYGVALRVTPAQLKDIAAQLYTELLAGGYTQVCEFHYLHHREDGTPYEDEHAMAMALAEAAQETGIGLTLLPVLYAHAGFAQRGLRETQRRFRTDADWVWRACRRINAAGLPLVRAGVAVHSLRAAHEADVRALQALVGDADIAIHVHVAEQQQEVDDCLAATGKRPIELLAGYRLDPRWHLVHATHSTPEEIAAVAASGAGVVICPGTEGNLGDGLADLPGWLAAGVPLTVGSDSQVTRGWVEELRWLEYGQRLGQQRRNVAARPGAQPSTAARLFDACVAGSARAAGLPSWGLKAGARADFLVLDTAASGLAGLPDAALLDGLVFASQGPAWREVYVAGQRRPIDDAGRRERFMATMAALWR</sequence>
<dbReference type="GO" id="GO:0019239">
    <property type="term" value="F:deaminase activity"/>
    <property type="evidence" value="ECO:0007669"/>
    <property type="project" value="TreeGrafter"/>
</dbReference>
<evidence type="ECO:0000313" key="7">
    <source>
        <dbReference type="Proteomes" id="UP000231501"/>
    </source>
</evidence>
<dbReference type="InterPro" id="IPR051607">
    <property type="entry name" value="Metallo-dep_hydrolases"/>
</dbReference>
<evidence type="ECO:0000256" key="4">
    <source>
        <dbReference type="ARBA" id="ARBA00022833"/>
    </source>
</evidence>
<name>A0A2G9C9L6_9BURK</name>
<dbReference type="Gene3D" id="3.20.20.140">
    <property type="entry name" value="Metal-dependent hydrolases"/>
    <property type="match status" value="1"/>
</dbReference>
<dbReference type="GO" id="GO:0005829">
    <property type="term" value="C:cytosol"/>
    <property type="evidence" value="ECO:0007669"/>
    <property type="project" value="TreeGrafter"/>
</dbReference>